<dbReference type="Proteomes" id="UP001175001">
    <property type="component" value="Unassembled WGS sequence"/>
</dbReference>
<evidence type="ECO:0000313" key="4">
    <source>
        <dbReference type="EMBL" id="KAK0615436.1"/>
    </source>
</evidence>
<keyword evidence="2" id="KW-0812">Transmembrane</keyword>
<sequence length="341" mass="35829">MKTATVLLLALSIASSASGAAVINPSANTRRIGPGDDNNDNYPRAPIPAAAAAPPISSASSSPIIYNNTASRRPTLDGRPVGGPGSASIKAASRRRPWGWNQPPSGPWAAKKQKQRRRSADADDDDPLGFVMVGAGLAGHNSGGNRGSSSSNANDDKVDDKVAAYAPASSASSASTSDSDSSSYAGSHHQLTEPRRRPDGWGHGKRDADADADETLPNSSSQREDFKRSTSDTSLPMPSWAGIIVGASIGATLLAAGLYAVVVKRRQRSASRAERQALYAEKREEDDRRVWEDDDHDAGEWGVNQNQNQNQHVVPNGGSATVVVGDPEKGGVIVKVEDYRG</sequence>
<organism evidence="4 5">
    <name type="scientific">Lasiodiplodia hormozganensis</name>
    <dbReference type="NCBI Taxonomy" id="869390"/>
    <lineage>
        <taxon>Eukaryota</taxon>
        <taxon>Fungi</taxon>
        <taxon>Dikarya</taxon>
        <taxon>Ascomycota</taxon>
        <taxon>Pezizomycotina</taxon>
        <taxon>Dothideomycetes</taxon>
        <taxon>Dothideomycetes incertae sedis</taxon>
        <taxon>Botryosphaeriales</taxon>
        <taxon>Botryosphaeriaceae</taxon>
        <taxon>Lasiodiplodia</taxon>
    </lineage>
</organism>
<proteinExistence type="predicted"/>
<feature type="signal peptide" evidence="3">
    <location>
        <begin position="1"/>
        <end position="19"/>
    </location>
</feature>
<feature type="transmembrane region" description="Helical" evidence="2">
    <location>
        <begin position="240"/>
        <end position="262"/>
    </location>
</feature>
<evidence type="ECO:0000256" key="1">
    <source>
        <dbReference type="SAM" id="MobiDB-lite"/>
    </source>
</evidence>
<dbReference type="EMBL" id="JAUJDW010000194">
    <property type="protein sequence ID" value="KAK0615436.1"/>
    <property type="molecule type" value="Genomic_DNA"/>
</dbReference>
<keyword evidence="2" id="KW-1133">Transmembrane helix</keyword>
<gene>
    <name evidence="4" type="ORF">DIS24_g11811</name>
</gene>
<accession>A0AA39WHF0</accession>
<dbReference type="AlphaFoldDB" id="A0AA39WHF0"/>
<name>A0AA39WHF0_9PEZI</name>
<feature type="compositionally biased region" description="Basic and acidic residues" evidence="1">
    <location>
        <begin position="190"/>
        <end position="209"/>
    </location>
</feature>
<keyword evidence="2" id="KW-0472">Membrane</keyword>
<reference evidence="4" key="1">
    <citation type="submission" date="2023-06" db="EMBL/GenBank/DDBJ databases">
        <title>Multi-omics analyses reveal the molecular pathogenesis toolkit of Lasiodiplodia hormozganensis, a cross-kingdom pathogen.</title>
        <authorList>
            <person name="Felix C."/>
            <person name="Meneses R."/>
            <person name="Goncalves M.F.M."/>
            <person name="Tilleman L."/>
            <person name="Duarte A.S."/>
            <person name="Jorrin-Novo J.V."/>
            <person name="Van De Peer Y."/>
            <person name="Deforce D."/>
            <person name="Van Nieuwerburgh F."/>
            <person name="Esteves A.C."/>
            <person name="Alves A."/>
        </authorList>
    </citation>
    <scope>NUCLEOTIDE SEQUENCE</scope>
    <source>
        <strain evidence="4">CBS 339.90</strain>
    </source>
</reference>
<feature type="region of interest" description="Disordered" evidence="1">
    <location>
        <begin position="26"/>
        <end position="238"/>
    </location>
</feature>
<evidence type="ECO:0000256" key="2">
    <source>
        <dbReference type="SAM" id="Phobius"/>
    </source>
</evidence>
<protein>
    <submittedName>
        <fullName evidence="4">Uncharacterized protein</fullName>
    </submittedName>
</protein>
<feature type="compositionally biased region" description="Low complexity" evidence="1">
    <location>
        <begin position="163"/>
        <end position="187"/>
    </location>
</feature>
<comment type="caution">
    <text evidence="4">The sequence shown here is derived from an EMBL/GenBank/DDBJ whole genome shotgun (WGS) entry which is preliminary data.</text>
</comment>
<feature type="chain" id="PRO_5041318345" evidence="3">
    <location>
        <begin position="20"/>
        <end position="341"/>
    </location>
</feature>
<evidence type="ECO:0000256" key="3">
    <source>
        <dbReference type="SAM" id="SignalP"/>
    </source>
</evidence>
<keyword evidence="5" id="KW-1185">Reference proteome</keyword>
<feature type="compositionally biased region" description="Low complexity" evidence="1">
    <location>
        <begin position="47"/>
        <end position="65"/>
    </location>
</feature>
<keyword evidence="3" id="KW-0732">Signal</keyword>
<feature type="non-terminal residue" evidence="4">
    <location>
        <position position="1"/>
    </location>
</feature>
<evidence type="ECO:0000313" key="5">
    <source>
        <dbReference type="Proteomes" id="UP001175001"/>
    </source>
</evidence>
<feature type="region of interest" description="Disordered" evidence="1">
    <location>
        <begin position="284"/>
        <end position="325"/>
    </location>
</feature>